<evidence type="ECO:0000256" key="16">
    <source>
        <dbReference type="ARBA" id="ARBA00023004"/>
    </source>
</evidence>
<evidence type="ECO:0000256" key="26">
    <source>
        <dbReference type="ARBA" id="ARBA00048891"/>
    </source>
</evidence>
<keyword evidence="31" id="KW-1185">Reference proteome</keyword>
<dbReference type="GO" id="GO:0051537">
    <property type="term" value="F:2 iron, 2 sulfur cluster binding"/>
    <property type="evidence" value="ECO:0007669"/>
    <property type="project" value="UniProtKB-KW"/>
</dbReference>
<dbReference type="GO" id="GO:0016655">
    <property type="term" value="F:oxidoreductase activity, acting on NAD(P)H, quinone or similar compound as acceptor"/>
    <property type="evidence" value="ECO:0007669"/>
    <property type="project" value="InterPro"/>
</dbReference>
<feature type="domain" description="FAD-binding FR-type" evidence="29">
    <location>
        <begin position="132"/>
        <end position="272"/>
    </location>
</feature>
<evidence type="ECO:0000256" key="6">
    <source>
        <dbReference type="ARBA" id="ARBA00013099"/>
    </source>
</evidence>
<comment type="cofactor">
    <cofactor evidence="1 27">
        <name>FAD</name>
        <dbReference type="ChEBI" id="CHEBI:57692"/>
    </cofactor>
</comment>
<reference evidence="30 31" key="1">
    <citation type="submission" date="2020-07" db="EMBL/GenBank/DDBJ databases">
        <title>Bacterium isolated from marien macroalgae.</title>
        <authorList>
            <person name="Zhu K."/>
            <person name="Lu D."/>
            <person name="Du Z."/>
        </authorList>
    </citation>
    <scope>NUCLEOTIDE SEQUENCE [LARGE SCALE GENOMIC DNA]</scope>
    <source>
        <strain evidence="30 31">3-1745</strain>
    </source>
</reference>
<dbReference type="GO" id="GO:0046872">
    <property type="term" value="F:metal ion binding"/>
    <property type="evidence" value="ECO:0007669"/>
    <property type="project" value="UniProtKB-KW"/>
</dbReference>
<comment type="cofactor">
    <cofactor evidence="27">
        <name>[2Fe-2S] cluster</name>
        <dbReference type="ChEBI" id="CHEBI:190135"/>
    </cofactor>
    <text evidence="27">Binds 1 [2Fe-2S] cluster.</text>
</comment>
<keyword evidence="23 27" id="KW-0739">Sodium transport</keyword>
<evidence type="ECO:0000313" key="30">
    <source>
        <dbReference type="EMBL" id="MBA4501967.1"/>
    </source>
</evidence>
<keyword evidence="12 27" id="KW-0001">2Fe-2S</keyword>
<feature type="binding site" evidence="27">
    <location>
        <position position="78"/>
    </location>
    <ligand>
        <name>[2Fe-2S] cluster</name>
        <dbReference type="ChEBI" id="CHEBI:190135"/>
    </ligand>
</feature>
<dbReference type="InterPro" id="IPR001433">
    <property type="entry name" value="OxRdtase_FAD/NAD-bd"/>
</dbReference>
<evidence type="ECO:0000256" key="23">
    <source>
        <dbReference type="ARBA" id="ARBA00023201"/>
    </source>
</evidence>
<evidence type="ECO:0000256" key="17">
    <source>
        <dbReference type="ARBA" id="ARBA00023014"/>
    </source>
</evidence>
<dbReference type="SUPFAM" id="SSF63380">
    <property type="entry name" value="Riboflavin synthase domain-like"/>
    <property type="match status" value="1"/>
</dbReference>
<evidence type="ECO:0000256" key="8">
    <source>
        <dbReference type="ARBA" id="ARBA00022448"/>
    </source>
</evidence>
<dbReference type="GO" id="GO:0005886">
    <property type="term" value="C:plasma membrane"/>
    <property type="evidence" value="ECO:0007669"/>
    <property type="project" value="UniProtKB-SubCell"/>
</dbReference>
<dbReference type="SUPFAM" id="SSF54292">
    <property type="entry name" value="2Fe-2S ferredoxin-like"/>
    <property type="match status" value="1"/>
</dbReference>
<comment type="catalytic activity">
    <reaction evidence="26 27">
        <text>a ubiquinone + n Na(+)(in) + NADH + H(+) = a ubiquinol + n Na(+)(out) + NAD(+)</text>
        <dbReference type="Rhea" id="RHEA:47748"/>
        <dbReference type="Rhea" id="RHEA-COMP:9565"/>
        <dbReference type="Rhea" id="RHEA-COMP:9566"/>
        <dbReference type="ChEBI" id="CHEBI:15378"/>
        <dbReference type="ChEBI" id="CHEBI:16389"/>
        <dbReference type="ChEBI" id="CHEBI:17976"/>
        <dbReference type="ChEBI" id="CHEBI:29101"/>
        <dbReference type="ChEBI" id="CHEBI:57540"/>
        <dbReference type="ChEBI" id="CHEBI:57945"/>
        <dbReference type="EC" id="7.2.1.1"/>
    </reaction>
</comment>
<evidence type="ECO:0000256" key="9">
    <source>
        <dbReference type="ARBA" id="ARBA00022475"/>
    </source>
</evidence>
<protein>
    <recommendedName>
        <fullName evidence="7 27">Na(+)-translocating NADH-quinone reductase subunit F</fullName>
        <shortName evidence="27">Na(+)-NQR subunit F</shortName>
        <shortName evidence="27">Na(+)-translocating NQR subunit F</shortName>
        <ecNumber evidence="6 27">7.2.1.1</ecNumber>
    </recommendedName>
    <alternativeName>
        <fullName evidence="25 27">NQR complex subunit F</fullName>
    </alternativeName>
    <alternativeName>
        <fullName evidence="24 27">NQR-1 subunit F</fullName>
    </alternativeName>
</protein>
<evidence type="ECO:0000256" key="27">
    <source>
        <dbReference type="HAMAP-Rule" id="MF_00430"/>
    </source>
</evidence>
<evidence type="ECO:0000256" key="14">
    <source>
        <dbReference type="ARBA" id="ARBA00022827"/>
    </source>
</evidence>
<dbReference type="PANTHER" id="PTHR43644:SF1">
    <property type="entry name" value="NAD(P)H-FLAVIN REDUCTASE"/>
    <property type="match status" value="1"/>
</dbReference>
<evidence type="ECO:0000256" key="12">
    <source>
        <dbReference type="ARBA" id="ARBA00022714"/>
    </source>
</evidence>
<feature type="transmembrane region" description="Helical" evidence="27">
    <location>
        <begin position="6"/>
        <end position="27"/>
    </location>
</feature>
<evidence type="ECO:0000256" key="1">
    <source>
        <dbReference type="ARBA" id="ARBA00001974"/>
    </source>
</evidence>
<keyword evidence="22 27" id="KW-0472">Membrane</keyword>
<comment type="caution">
    <text evidence="30">The sequence shown here is derived from an EMBL/GenBank/DDBJ whole genome shotgun (WGS) entry which is preliminary data.</text>
</comment>
<evidence type="ECO:0000256" key="3">
    <source>
        <dbReference type="ARBA" id="ARBA00004533"/>
    </source>
</evidence>
<keyword evidence="10" id="KW-0997">Cell inner membrane</keyword>
<dbReference type="Pfam" id="PF00175">
    <property type="entry name" value="NAD_binding_1"/>
    <property type="match status" value="1"/>
</dbReference>
<dbReference type="Gene3D" id="3.40.50.80">
    <property type="entry name" value="Nucleotide-binding domain of ferredoxin-NADP reductase (FNR) module"/>
    <property type="match status" value="1"/>
</dbReference>
<dbReference type="RefSeq" id="WP_181738321.1">
    <property type="nucleotide sequence ID" value="NZ_JACEMT010000041.1"/>
</dbReference>
<evidence type="ECO:0000256" key="10">
    <source>
        <dbReference type="ARBA" id="ARBA00022519"/>
    </source>
</evidence>
<evidence type="ECO:0000256" key="21">
    <source>
        <dbReference type="ARBA" id="ARBA00023075"/>
    </source>
</evidence>
<dbReference type="InterPro" id="IPR036010">
    <property type="entry name" value="2Fe-2S_ferredoxin-like_sf"/>
</dbReference>
<keyword evidence="20 27" id="KW-0406">Ion transport</keyword>
<dbReference type="EMBL" id="JACEMT010000041">
    <property type="protein sequence ID" value="MBA4501967.1"/>
    <property type="molecule type" value="Genomic_DNA"/>
</dbReference>
<dbReference type="EC" id="7.2.1.1" evidence="6 27"/>
<comment type="similarity">
    <text evidence="4 27">Belongs to the NqrF family.</text>
</comment>
<proteinExistence type="inferred from homology"/>
<evidence type="ECO:0000256" key="7">
    <source>
        <dbReference type="ARBA" id="ARBA00019729"/>
    </source>
</evidence>
<evidence type="ECO:0000259" key="29">
    <source>
        <dbReference type="PROSITE" id="PS51384"/>
    </source>
</evidence>
<dbReference type="GO" id="GO:0009055">
    <property type="term" value="F:electron transfer activity"/>
    <property type="evidence" value="ECO:0007669"/>
    <property type="project" value="UniProtKB-UniRule"/>
</dbReference>
<keyword evidence="18 27" id="KW-0520">NAD</keyword>
<comment type="subcellular location">
    <subcellularLocation>
        <location evidence="3">Cell inner membrane</location>
    </subcellularLocation>
    <subcellularLocation>
        <location evidence="27">Cell membrane</location>
        <topology evidence="27">Single-pass membrane protein</topology>
    </subcellularLocation>
</comment>
<evidence type="ECO:0000256" key="11">
    <source>
        <dbReference type="ARBA" id="ARBA00022630"/>
    </source>
</evidence>
<evidence type="ECO:0000256" key="20">
    <source>
        <dbReference type="ARBA" id="ARBA00023065"/>
    </source>
</evidence>
<keyword evidence="16 27" id="KW-0408">Iron</keyword>
<feature type="binding site" evidence="27">
    <location>
        <position position="113"/>
    </location>
    <ligand>
        <name>[2Fe-2S] cluster</name>
        <dbReference type="ChEBI" id="CHEBI:190135"/>
    </ligand>
</feature>
<comment type="function">
    <text evidence="2 27">NQR complex catalyzes the reduction of ubiquinone-1 to ubiquinol by two successive reactions, coupled with the transport of Na(+) ions from the cytoplasm to the periplasm. The first step is catalyzed by NqrF, which accepts electrons from NADH and reduces ubiquinone-1 to ubisemiquinone by a one-electron transfer pathway.</text>
</comment>
<keyword evidence="11 27" id="KW-0285">Flavoprotein</keyword>
<dbReference type="FunFam" id="3.40.50.80:FF:000014">
    <property type="entry name" value="Na(+)-translocating NADH-quinone reductase subunit F"/>
    <property type="match status" value="1"/>
</dbReference>
<dbReference type="GO" id="GO:0006814">
    <property type="term" value="P:sodium ion transport"/>
    <property type="evidence" value="ECO:0007669"/>
    <property type="project" value="UniProtKB-UniRule"/>
</dbReference>
<evidence type="ECO:0000256" key="2">
    <source>
        <dbReference type="ARBA" id="ARBA00002972"/>
    </source>
</evidence>
<dbReference type="PROSITE" id="PS51384">
    <property type="entry name" value="FAD_FR"/>
    <property type="match status" value="1"/>
</dbReference>
<keyword evidence="27" id="KW-0812">Transmembrane</keyword>
<dbReference type="Pfam" id="PF00970">
    <property type="entry name" value="FAD_binding_6"/>
    <property type="match status" value="1"/>
</dbReference>
<dbReference type="NCBIfam" id="TIGR01941">
    <property type="entry name" value="nqrF"/>
    <property type="match status" value="1"/>
</dbReference>
<dbReference type="PANTHER" id="PTHR43644">
    <property type="entry name" value="NA(+)-TRANSLOCATING NADH-QUINONE REDUCTASE SUBUNIT"/>
    <property type="match status" value="1"/>
</dbReference>
<dbReference type="InterPro" id="IPR017927">
    <property type="entry name" value="FAD-bd_FR_type"/>
</dbReference>
<organism evidence="30 31">
    <name type="scientific">Marinobacterium marinum</name>
    <dbReference type="NCBI Taxonomy" id="2756129"/>
    <lineage>
        <taxon>Bacteria</taxon>
        <taxon>Pseudomonadati</taxon>
        <taxon>Pseudomonadota</taxon>
        <taxon>Gammaproteobacteria</taxon>
        <taxon>Oceanospirillales</taxon>
        <taxon>Oceanospirillaceae</taxon>
        <taxon>Marinobacterium</taxon>
    </lineage>
</organism>
<sequence length="410" mass="45682">MNTEVIILGVVMFTAVVLALVAVILAARAKMVSSGNVTIEINDDPEKSITVPAGGKLLQTLADKGIFLASACGGGGTCAQCKCQVTEGGGSMLPTEESHFTLREGKEGWRLSCQVAVKQDMKVHVEDDVFGVKKWECTVESNPNVATFIKELTLRLPEGENVDFRAGGYVQLEAPPHVVNYKDFDIQPEFRGDWDKFDMWQFVSKVDETVIRAYSMANYPEERGVVKFNIRIASPPPGSQGIPPGQMSSYVFSLKPGDKITVYGPFGEFFAKETDNEMVFIGGGAGMAPMRSHIFDQLKRLNSKRKISFWYGARSVREAFYVEEFDQLAEENENFTWHLALSDPQPEDNWTGYTGFIHNVLYEHYLRDHDAPEDCEYYMCGPPMMNASVIKMLEDLGVEPENILLDDFGG</sequence>
<dbReference type="HAMAP" id="MF_00430">
    <property type="entry name" value="NqrF"/>
    <property type="match status" value="1"/>
</dbReference>
<feature type="binding site" evidence="27">
    <location>
        <position position="72"/>
    </location>
    <ligand>
        <name>[2Fe-2S] cluster</name>
        <dbReference type="ChEBI" id="CHEBI:190135"/>
    </ligand>
</feature>
<keyword evidence="27" id="KW-1133">Transmembrane helix</keyword>
<dbReference type="InterPro" id="IPR010205">
    <property type="entry name" value="NqrF"/>
</dbReference>
<keyword evidence="15 27" id="KW-1278">Translocase</keyword>
<feature type="domain" description="2Fe-2S ferredoxin-type" evidence="28">
    <location>
        <begin position="35"/>
        <end position="129"/>
    </location>
</feature>
<dbReference type="Proteomes" id="UP000538931">
    <property type="component" value="Unassembled WGS sequence"/>
</dbReference>
<dbReference type="PROSITE" id="PS51085">
    <property type="entry name" value="2FE2S_FER_2"/>
    <property type="match status" value="1"/>
</dbReference>
<evidence type="ECO:0000256" key="24">
    <source>
        <dbReference type="ARBA" id="ARBA00030032"/>
    </source>
</evidence>
<evidence type="ECO:0000256" key="15">
    <source>
        <dbReference type="ARBA" id="ARBA00022967"/>
    </source>
</evidence>
<evidence type="ECO:0000256" key="18">
    <source>
        <dbReference type="ARBA" id="ARBA00023027"/>
    </source>
</evidence>
<dbReference type="AlphaFoldDB" id="A0A7W1WXI5"/>
<gene>
    <name evidence="27 30" type="primary">nqrF</name>
    <name evidence="30" type="ORF">H1S06_06255</name>
</gene>
<keyword evidence="9 27" id="KW-1003">Cell membrane</keyword>
<keyword evidence="8 27" id="KW-0813">Transport</keyword>
<dbReference type="CDD" id="cd06188">
    <property type="entry name" value="NADH_quinone_reductase"/>
    <property type="match status" value="1"/>
</dbReference>
<keyword evidence="19 27" id="KW-0915">Sodium</keyword>
<evidence type="ECO:0000313" key="31">
    <source>
        <dbReference type="Proteomes" id="UP000538931"/>
    </source>
</evidence>
<dbReference type="PIRSF" id="PIRSF000044">
    <property type="entry name" value="Cis_Diol_DH_RD"/>
    <property type="match status" value="1"/>
</dbReference>
<evidence type="ECO:0000259" key="28">
    <source>
        <dbReference type="PROSITE" id="PS51085"/>
    </source>
</evidence>
<dbReference type="InterPro" id="IPR001041">
    <property type="entry name" value="2Fe-2S_ferredoxin-type"/>
</dbReference>
<dbReference type="CDD" id="cd00207">
    <property type="entry name" value="fer2"/>
    <property type="match status" value="1"/>
</dbReference>
<evidence type="ECO:0000256" key="22">
    <source>
        <dbReference type="ARBA" id="ARBA00023136"/>
    </source>
</evidence>
<dbReference type="Gene3D" id="3.10.20.30">
    <property type="match status" value="1"/>
</dbReference>
<evidence type="ECO:0000256" key="19">
    <source>
        <dbReference type="ARBA" id="ARBA00023053"/>
    </source>
</evidence>
<keyword evidence="21 27" id="KW-0830">Ubiquinone</keyword>
<evidence type="ECO:0000256" key="4">
    <source>
        <dbReference type="ARBA" id="ARBA00005570"/>
    </source>
</evidence>
<keyword evidence="17 27" id="KW-0411">Iron-sulfur</keyword>
<dbReference type="Pfam" id="PF00111">
    <property type="entry name" value="Fer2"/>
    <property type="match status" value="1"/>
</dbReference>
<evidence type="ECO:0000256" key="25">
    <source>
        <dbReference type="ARBA" id="ARBA00030787"/>
    </source>
</evidence>
<dbReference type="InterPro" id="IPR012675">
    <property type="entry name" value="Beta-grasp_dom_sf"/>
</dbReference>
<keyword evidence="14 27" id="KW-0274">FAD</keyword>
<name>A0A7W1WXI5_9GAMM</name>
<keyword evidence="13 27" id="KW-0479">Metal-binding</keyword>
<evidence type="ECO:0000256" key="13">
    <source>
        <dbReference type="ARBA" id="ARBA00022723"/>
    </source>
</evidence>
<comment type="subunit">
    <text evidence="5 27">Composed of six subunits; NqrA, NqrB, NqrC, NqrD, NqrE and NqrF.</text>
</comment>
<dbReference type="SUPFAM" id="SSF52343">
    <property type="entry name" value="Ferredoxin reductase-like, C-terminal NADP-linked domain"/>
    <property type="match status" value="1"/>
</dbReference>
<dbReference type="InterPro" id="IPR039261">
    <property type="entry name" value="FNR_nucleotide-bd"/>
</dbReference>
<feature type="binding site" evidence="27">
    <location>
        <position position="81"/>
    </location>
    <ligand>
        <name>[2Fe-2S] cluster</name>
        <dbReference type="ChEBI" id="CHEBI:190135"/>
    </ligand>
</feature>
<dbReference type="InterPro" id="IPR008333">
    <property type="entry name" value="Cbr1-like_FAD-bd_dom"/>
</dbReference>
<dbReference type="InterPro" id="IPR017938">
    <property type="entry name" value="Riboflavin_synthase-like_b-brl"/>
</dbReference>
<dbReference type="Gene3D" id="2.40.30.10">
    <property type="entry name" value="Translation factors"/>
    <property type="match status" value="1"/>
</dbReference>
<evidence type="ECO:0000256" key="5">
    <source>
        <dbReference type="ARBA" id="ARBA00011309"/>
    </source>
</evidence>
<accession>A0A7W1WXI5</accession>